<dbReference type="InterPro" id="IPR002539">
    <property type="entry name" value="MaoC-like_dom"/>
</dbReference>
<evidence type="ECO:0000313" key="3">
    <source>
        <dbReference type="Proteomes" id="UP000035489"/>
    </source>
</evidence>
<dbReference type="EMBL" id="LCYG01000015">
    <property type="protein sequence ID" value="KLK94219.1"/>
    <property type="molecule type" value="Genomic_DNA"/>
</dbReference>
<dbReference type="PANTHER" id="PTHR43664:SF1">
    <property type="entry name" value="BETA-METHYLMALYL-COA DEHYDRATASE"/>
    <property type="match status" value="1"/>
</dbReference>
<dbReference type="Proteomes" id="UP000035489">
    <property type="component" value="Unassembled WGS sequence"/>
</dbReference>
<name>A0A0H1RGI7_9HYPH</name>
<dbReference type="PATRIC" id="fig|1225564.3.peg.1255"/>
<sequence length="155" mass="16809">MDDLPVRLGDVVTFAKTVGETDVYLFAGISGDFGTNHINQAHMEKTPYGARIAHGAMLLAFVSAASTKLVERLPANHTLTPVNLGYDRIRFIEAVYIGDTITVTYKVNAIDTQRLRATCRAEITNQNGALVAVAENLLKWVPLPTGPLAPKDCRG</sequence>
<protein>
    <recommendedName>
        <fullName evidence="1">MaoC-like domain-containing protein</fullName>
    </recommendedName>
</protein>
<comment type="caution">
    <text evidence="2">The sequence shown here is derived from an EMBL/GenBank/DDBJ whole genome shotgun (WGS) entry which is preliminary data.</text>
</comment>
<keyword evidence="3" id="KW-1185">Reference proteome</keyword>
<reference evidence="2 3" key="1">
    <citation type="submission" date="2015-05" db="EMBL/GenBank/DDBJ databases">
        <title>Draft genome sequence of Microvirga vignae strain BR3299, a novel nitrogen fixing bacteria isolated from Brazil semi-aired region.</title>
        <authorList>
            <person name="Zilli J.E."/>
            <person name="Passos S.R."/>
            <person name="Leite J."/>
            <person name="Baldani J.I."/>
            <person name="Xavier G.R."/>
            <person name="Rumjaneck N.G."/>
            <person name="Simoes-Araujo J.L."/>
        </authorList>
    </citation>
    <scope>NUCLEOTIDE SEQUENCE [LARGE SCALE GENOMIC DNA]</scope>
    <source>
        <strain evidence="2 3">BR3299</strain>
    </source>
</reference>
<evidence type="ECO:0000313" key="2">
    <source>
        <dbReference type="EMBL" id="KLK94219.1"/>
    </source>
</evidence>
<dbReference type="AlphaFoldDB" id="A0A0H1RGI7"/>
<dbReference type="SUPFAM" id="SSF54637">
    <property type="entry name" value="Thioesterase/thiol ester dehydrase-isomerase"/>
    <property type="match status" value="1"/>
</dbReference>
<dbReference type="RefSeq" id="WP_047187786.1">
    <property type="nucleotide sequence ID" value="NZ_LCYG01000015.1"/>
</dbReference>
<dbReference type="STRING" id="1225564.AA309_04475"/>
<gene>
    <name evidence="2" type="ORF">AA309_04475</name>
</gene>
<feature type="domain" description="MaoC-like" evidence="1">
    <location>
        <begin position="15"/>
        <end position="111"/>
    </location>
</feature>
<dbReference type="OrthoDB" id="9796589at2"/>
<evidence type="ECO:0000259" key="1">
    <source>
        <dbReference type="Pfam" id="PF01575"/>
    </source>
</evidence>
<dbReference type="Pfam" id="PF01575">
    <property type="entry name" value="MaoC_dehydratas"/>
    <property type="match status" value="1"/>
</dbReference>
<accession>A0A0H1RGI7</accession>
<dbReference type="PANTHER" id="PTHR43664">
    <property type="entry name" value="MONOAMINE OXIDASE-RELATED"/>
    <property type="match status" value="1"/>
</dbReference>
<dbReference type="InterPro" id="IPR052342">
    <property type="entry name" value="MCH/BMMD"/>
</dbReference>
<organism evidence="2 3">
    <name type="scientific">Microvirga vignae</name>
    <dbReference type="NCBI Taxonomy" id="1225564"/>
    <lineage>
        <taxon>Bacteria</taxon>
        <taxon>Pseudomonadati</taxon>
        <taxon>Pseudomonadota</taxon>
        <taxon>Alphaproteobacteria</taxon>
        <taxon>Hyphomicrobiales</taxon>
        <taxon>Methylobacteriaceae</taxon>
        <taxon>Microvirga</taxon>
    </lineage>
</organism>
<dbReference type="InterPro" id="IPR029069">
    <property type="entry name" value="HotDog_dom_sf"/>
</dbReference>
<dbReference type="Gene3D" id="3.10.129.10">
    <property type="entry name" value="Hotdog Thioesterase"/>
    <property type="match status" value="1"/>
</dbReference>
<proteinExistence type="predicted"/>